<evidence type="ECO:0000256" key="2">
    <source>
        <dbReference type="ARBA" id="ARBA00022490"/>
    </source>
</evidence>
<feature type="active site" description="Nucleophile" evidence="8">
    <location>
        <position position="10"/>
    </location>
</feature>
<keyword evidence="10" id="KW-0862">Zinc</keyword>
<keyword evidence="4 7" id="KW-0378">Hydrolase</keyword>
<dbReference type="InterPro" id="IPR036412">
    <property type="entry name" value="HAD-like_sf"/>
</dbReference>
<keyword evidence="5 7" id="KW-0119">Carbohydrate metabolism</keyword>
<dbReference type="PANTHER" id="PTHR42891:SF1">
    <property type="entry name" value="D-GLYCERO-BETA-D-MANNO-HEPTOSE-1,7-BISPHOSPHATE 7-PHOSPHATASE"/>
    <property type="match status" value="1"/>
</dbReference>
<dbReference type="Pfam" id="PF13242">
    <property type="entry name" value="Hydrolase_like"/>
    <property type="match status" value="1"/>
</dbReference>
<sequence length="185" mass="21488">MSRVKTVFLDRDGTINYERNYVHKIEDFELIPGTLEALRLLTDCNIKIYIITNQAGIARGYYKEKQFLDLTRYMLSCFDKNRCKIEKVLYCPHHPDGTIPEYTRKCQCRKPGTKLIEDVMDKEKLNANEIALVGDRDSDVEAGFKLGLTTYLVLTGYGREYQNDTRADYIKPDMLSAVKHLIQNF</sequence>
<dbReference type="GO" id="GO:0016791">
    <property type="term" value="F:phosphatase activity"/>
    <property type="evidence" value="ECO:0007669"/>
    <property type="project" value="InterPro"/>
</dbReference>
<comment type="similarity">
    <text evidence="7">Belongs to the gmhB family.</text>
</comment>
<dbReference type="Proteomes" id="UP000218542">
    <property type="component" value="Unassembled WGS sequence"/>
</dbReference>
<dbReference type="GO" id="GO:0005737">
    <property type="term" value="C:cytoplasm"/>
    <property type="evidence" value="ECO:0007669"/>
    <property type="project" value="UniProtKB-SubCell"/>
</dbReference>
<evidence type="ECO:0000313" key="12">
    <source>
        <dbReference type="Proteomes" id="UP000218542"/>
    </source>
</evidence>
<feature type="binding site" evidence="10">
    <location>
        <position position="91"/>
    </location>
    <ligand>
        <name>Zn(2+)</name>
        <dbReference type="ChEBI" id="CHEBI:29105"/>
    </ligand>
</feature>
<feature type="binding site" evidence="10">
    <location>
        <position position="108"/>
    </location>
    <ligand>
        <name>Zn(2+)</name>
        <dbReference type="ChEBI" id="CHEBI:29105"/>
    </ligand>
</feature>
<dbReference type="SUPFAM" id="SSF56784">
    <property type="entry name" value="HAD-like"/>
    <property type="match status" value="1"/>
</dbReference>
<name>A0A286TVK5_9BACT</name>
<dbReference type="InterPro" id="IPR004446">
    <property type="entry name" value="Heptose_bisP_phosphatase"/>
</dbReference>
<comment type="cofactor">
    <cofactor evidence="10">
        <name>Zn(2+)</name>
        <dbReference type="ChEBI" id="CHEBI:29105"/>
    </cofactor>
</comment>
<evidence type="ECO:0000256" key="6">
    <source>
        <dbReference type="ARBA" id="ARBA00031828"/>
    </source>
</evidence>
<feature type="site" description="Contributes to substrate recognition" evidence="9">
    <location>
        <position position="110"/>
    </location>
</feature>
<dbReference type="GO" id="GO:0005975">
    <property type="term" value="P:carbohydrate metabolic process"/>
    <property type="evidence" value="ECO:0007669"/>
    <property type="project" value="InterPro"/>
</dbReference>
<dbReference type="AlphaFoldDB" id="A0A286TVK5"/>
<dbReference type="EMBL" id="BAOS01000005">
    <property type="protein sequence ID" value="GAX59926.1"/>
    <property type="molecule type" value="Genomic_DNA"/>
</dbReference>
<dbReference type="InterPro" id="IPR006543">
    <property type="entry name" value="Histidinol-phos"/>
</dbReference>
<feature type="active site" description="Proton donor" evidence="8">
    <location>
        <position position="12"/>
    </location>
</feature>
<dbReference type="OrthoDB" id="9801899at2"/>
<feature type="binding site" evidence="10">
    <location>
        <position position="135"/>
    </location>
    <ligand>
        <name>Mg(2+)</name>
        <dbReference type="ChEBI" id="CHEBI:18420"/>
    </ligand>
</feature>
<evidence type="ECO:0000256" key="10">
    <source>
        <dbReference type="PIRSR" id="PIRSR004682-4"/>
    </source>
</evidence>
<keyword evidence="12" id="KW-1185">Reference proteome</keyword>
<evidence type="ECO:0000256" key="8">
    <source>
        <dbReference type="PIRSR" id="PIRSR004682-1"/>
    </source>
</evidence>
<dbReference type="PIRSF" id="PIRSF004682">
    <property type="entry name" value="GmhB"/>
    <property type="match status" value="1"/>
</dbReference>
<feature type="binding site" evidence="10">
    <location>
        <position position="12"/>
    </location>
    <ligand>
        <name>Mg(2+)</name>
        <dbReference type="ChEBI" id="CHEBI:18420"/>
    </ligand>
</feature>
<dbReference type="InterPro" id="IPR023214">
    <property type="entry name" value="HAD_sf"/>
</dbReference>
<evidence type="ECO:0000256" key="9">
    <source>
        <dbReference type="PIRSR" id="PIRSR004682-3"/>
    </source>
</evidence>
<dbReference type="Gene3D" id="3.40.50.1000">
    <property type="entry name" value="HAD superfamily/HAD-like"/>
    <property type="match status" value="1"/>
</dbReference>
<organism evidence="11 12">
    <name type="scientific">Candidatus Scalindua japonica</name>
    <dbReference type="NCBI Taxonomy" id="1284222"/>
    <lineage>
        <taxon>Bacteria</taxon>
        <taxon>Pseudomonadati</taxon>
        <taxon>Planctomycetota</taxon>
        <taxon>Candidatus Brocadiia</taxon>
        <taxon>Candidatus Brocadiales</taxon>
        <taxon>Candidatus Scalinduaceae</taxon>
        <taxon>Candidatus Scalindua</taxon>
    </lineage>
</organism>
<comment type="subcellular location">
    <subcellularLocation>
        <location evidence="1 7">Cytoplasm</location>
    </subcellularLocation>
</comment>
<feature type="binding site" evidence="10">
    <location>
        <position position="10"/>
    </location>
    <ligand>
        <name>Mg(2+)</name>
        <dbReference type="ChEBI" id="CHEBI:18420"/>
    </ligand>
</feature>
<comment type="caution">
    <text evidence="11">The sequence shown here is derived from an EMBL/GenBank/DDBJ whole genome shotgun (WGS) entry which is preliminary data.</text>
</comment>
<evidence type="ECO:0000256" key="4">
    <source>
        <dbReference type="ARBA" id="ARBA00022801"/>
    </source>
</evidence>
<evidence type="ECO:0000256" key="1">
    <source>
        <dbReference type="ARBA" id="ARBA00004496"/>
    </source>
</evidence>
<gene>
    <name evidence="11" type="ORF">SCALIN_C05_0011</name>
</gene>
<dbReference type="GO" id="GO:0046872">
    <property type="term" value="F:metal ion binding"/>
    <property type="evidence" value="ECO:0007669"/>
    <property type="project" value="UniProtKB-KW"/>
</dbReference>
<evidence type="ECO:0000256" key="7">
    <source>
        <dbReference type="PIRNR" id="PIRNR004682"/>
    </source>
</evidence>
<feature type="binding site" evidence="10">
    <location>
        <position position="93"/>
    </location>
    <ligand>
        <name>Zn(2+)</name>
        <dbReference type="ChEBI" id="CHEBI:29105"/>
    </ligand>
</feature>
<dbReference type="NCBIfam" id="TIGR01656">
    <property type="entry name" value="Histidinol-ppas"/>
    <property type="match status" value="1"/>
</dbReference>
<feature type="binding site" evidence="10">
    <location>
        <position position="106"/>
    </location>
    <ligand>
        <name>Zn(2+)</name>
        <dbReference type="ChEBI" id="CHEBI:29105"/>
    </ligand>
</feature>
<reference evidence="11 12" key="1">
    <citation type="journal article" date="2017" name="Environ. Microbiol. Rep.">
        <title>Genetic diversity of marine anaerobic ammonium-oxidizing bacteria as revealed by genomic and proteomic analyses of 'Candidatus Scalindua japonica'.</title>
        <authorList>
            <person name="Oshiki M."/>
            <person name="Mizuto K."/>
            <person name="Kimura Z."/>
            <person name="Kindaichi T."/>
            <person name="Satoh H."/>
            <person name="Okabe S."/>
        </authorList>
    </citation>
    <scope>NUCLEOTIDE SEQUENCE [LARGE SCALE GENOMIC DNA]</scope>
    <source>
        <strain evidence="12">husup-a2</strain>
    </source>
</reference>
<dbReference type="InterPro" id="IPR006549">
    <property type="entry name" value="HAD-SF_hydro_IIIA"/>
</dbReference>
<evidence type="ECO:0000256" key="3">
    <source>
        <dbReference type="ARBA" id="ARBA00022723"/>
    </source>
</evidence>
<proteinExistence type="inferred from homology"/>
<keyword evidence="3 10" id="KW-0479">Metal-binding</keyword>
<feature type="site" description="Contributes to substrate recognition" evidence="9">
    <location>
        <position position="109"/>
    </location>
</feature>
<keyword evidence="10" id="KW-0460">Magnesium</keyword>
<feature type="site" description="Stabilizes the phosphoryl group" evidence="9">
    <location>
        <position position="52"/>
    </location>
</feature>
<dbReference type="EC" id="3.1.3.-" evidence="7"/>
<keyword evidence="2 7" id="KW-0963">Cytoplasm</keyword>
<dbReference type="NCBIfam" id="TIGR01662">
    <property type="entry name" value="HAD-SF-IIIA"/>
    <property type="match status" value="1"/>
</dbReference>
<protein>
    <recommendedName>
        <fullName evidence="6 7">D,D-heptose 1,7-bisphosphate phosphatase</fullName>
        <ecNumber evidence="7">3.1.3.-</ecNumber>
    </recommendedName>
</protein>
<evidence type="ECO:0000256" key="5">
    <source>
        <dbReference type="ARBA" id="ARBA00023277"/>
    </source>
</evidence>
<accession>A0A286TVK5</accession>
<evidence type="ECO:0000313" key="11">
    <source>
        <dbReference type="EMBL" id="GAX59926.1"/>
    </source>
</evidence>
<comment type="cofactor">
    <cofactor evidence="10">
        <name>Mg(2+)</name>
        <dbReference type="ChEBI" id="CHEBI:18420"/>
    </cofactor>
</comment>
<dbReference type="PANTHER" id="PTHR42891">
    <property type="entry name" value="D-GLYCERO-BETA-D-MANNO-HEPTOSE-1,7-BISPHOSPHATE 7-PHOSPHATASE"/>
    <property type="match status" value="1"/>
</dbReference>
<dbReference type="CDD" id="cd07503">
    <property type="entry name" value="HAD_HisB-N"/>
    <property type="match status" value="1"/>
</dbReference>